<dbReference type="InterPro" id="IPR003115">
    <property type="entry name" value="ParB_N"/>
</dbReference>
<evidence type="ECO:0000256" key="3">
    <source>
        <dbReference type="ARBA" id="ARBA00047942"/>
    </source>
</evidence>
<dbReference type="eggNOG" id="COG1475">
    <property type="taxonomic scope" value="Bacteria"/>
</dbReference>
<dbReference type="HOGENOM" id="CLU_024927_0_0_5"/>
<proteinExistence type="inferred from homology"/>
<gene>
    <name evidence="6" type="ordered locus">SL003B_4055</name>
</gene>
<dbReference type="Pfam" id="PF02195">
    <property type="entry name" value="ParB_N"/>
    <property type="match status" value="1"/>
</dbReference>
<protein>
    <recommendedName>
        <fullName evidence="4">Methyltransferase</fullName>
        <ecNumber evidence="4">2.1.1.-</ecNumber>
    </recommendedName>
</protein>
<evidence type="ECO:0000256" key="2">
    <source>
        <dbReference type="ARBA" id="ARBA00022679"/>
    </source>
</evidence>
<dbReference type="Gene3D" id="3.90.1530.10">
    <property type="entry name" value="Conserved hypothetical protein from pyrococcus furiosus pfu- 392566-001, ParB domain"/>
    <property type="match status" value="1"/>
</dbReference>
<keyword evidence="2" id="KW-0808">Transferase</keyword>
<dbReference type="PIRSF" id="PIRSF036758">
    <property type="entry name" value="Aden_M_ParB"/>
    <property type="match status" value="1"/>
</dbReference>
<evidence type="ECO:0000313" key="7">
    <source>
        <dbReference type="Proteomes" id="UP000008130"/>
    </source>
</evidence>
<dbReference type="InterPro" id="IPR029063">
    <property type="entry name" value="SAM-dependent_MTases_sf"/>
</dbReference>
<keyword evidence="1" id="KW-0489">Methyltransferase</keyword>
<keyword evidence="7" id="KW-1185">Reference proteome</keyword>
<dbReference type="PATRIC" id="fig|991905.3.peg.4181"/>
<dbReference type="Proteomes" id="UP000008130">
    <property type="component" value="Chromosome"/>
</dbReference>
<dbReference type="GO" id="GO:0003677">
    <property type="term" value="F:DNA binding"/>
    <property type="evidence" value="ECO:0007669"/>
    <property type="project" value="InterPro"/>
</dbReference>
<reference evidence="6 7" key="1">
    <citation type="journal article" date="2011" name="J. Bacteriol.">
        <title>Complete genome sequence of Polymorphum gilvum SL003B-26A1T, a crude oil-degrading bacterium from oil-polluted saline soil.</title>
        <authorList>
            <person name="Li S.G."/>
            <person name="Tang Y.Q."/>
            <person name="Nie Y."/>
            <person name="Cai M."/>
            <person name="Wu X.L."/>
        </authorList>
    </citation>
    <scope>NUCLEOTIDE SEQUENCE [LARGE SCALE GENOMIC DNA]</scope>
    <source>
        <strain evidence="7">LMG 25793 / CGMCC 1.9160 / SL003B-26A1</strain>
    </source>
</reference>
<dbReference type="SUPFAM" id="SSF110849">
    <property type="entry name" value="ParB/Sulfiredoxin"/>
    <property type="match status" value="1"/>
</dbReference>
<dbReference type="GO" id="GO:0045881">
    <property type="term" value="P:positive regulation of sporulation resulting in formation of a cellular spore"/>
    <property type="evidence" value="ECO:0007669"/>
    <property type="project" value="TreeGrafter"/>
</dbReference>
<organism evidence="6 7">
    <name type="scientific">Polymorphum gilvum (strain LMG 25793 / CGMCC 1.9160 / SL003B-26A1)</name>
    <dbReference type="NCBI Taxonomy" id="991905"/>
    <lineage>
        <taxon>Bacteria</taxon>
        <taxon>Pseudomonadati</taxon>
        <taxon>Pseudomonadota</taxon>
        <taxon>Alphaproteobacteria</taxon>
        <taxon>Rhodobacterales</taxon>
        <taxon>Paracoccaceae</taxon>
        <taxon>Polymorphum</taxon>
    </lineage>
</organism>
<sequence>MGVCGPRRQRSRRSGAFRFERIGEAALVSPAQRVGGLRDRRIRSFTHRTGPTMDVVETPIDKLVPYARNPRRNEEAVATVAASLAEFGWRQPIVVDEDMVIVVGHTRYEAAKRLGMTSVPVHVAHGLTPAQLRAYRLMDNRSHQNASWDDELLKLELADLKLDEFDLALTGFEDDELARLLAEAPVEGLVDEDEVPEPPATPVTRRGDLWILGEHRLLCGDSISAKDVIRLMNGERAALFATDPPYLVDYDGTNHPTKKNASARAKKIANKDWSDDYIEQKHWDDSSQGPQFYEAFMQVAIDCAIKEDAAWYCWHASRRQAMLEACWSKFDVLHHQQIIWAKSRPVLTRSIMLWAHEPCLFGWRSGNKPRVNREGFENWPTTVWSIPSSEIETREHPTSKPVRVFTLPMELHTVPGEICYEPFSGSGSQIIAGERTGRRVYGLELSETFCDVIVNRWQAFTGKSARLDGENRSFDKVKTERIGARDSDQDAA</sequence>
<feature type="domain" description="ParB-like N-terminal" evidence="5">
    <location>
        <begin position="56"/>
        <end position="141"/>
    </location>
</feature>
<dbReference type="GO" id="GO:0007059">
    <property type="term" value="P:chromosome segregation"/>
    <property type="evidence" value="ECO:0007669"/>
    <property type="project" value="TreeGrafter"/>
</dbReference>
<evidence type="ECO:0000313" key="6">
    <source>
        <dbReference type="EMBL" id="ADZ72472.1"/>
    </source>
</evidence>
<dbReference type="KEGG" id="pgv:SL003B_4055"/>
<dbReference type="Gene3D" id="3.40.50.150">
    <property type="entry name" value="Vaccinia Virus protein VP39"/>
    <property type="match status" value="1"/>
</dbReference>
<dbReference type="EMBL" id="CP002568">
    <property type="protein sequence ID" value="ADZ72472.1"/>
    <property type="molecule type" value="Genomic_DNA"/>
</dbReference>
<dbReference type="AlphaFoldDB" id="F2J6I9"/>
<dbReference type="InterPro" id="IPR036086">
    <property type="entry name" value="ParB/Sulfiredoxin_sf"/>
</dbReference>
<dbReference type="EC" id="2.1.1.-" evidence="4"/>
<evidence type="ECO:0000259" key="5">
    <source>
        <dbReference type="SMART" id="SM00470"/>
    </source>
</evidence>
<dbReference type="GO" id="GO:0005694">
    <property type="term" value="C:chromosome"/>
    <property type="evidence" value="ECO:0007669"/>
    <property type="project" value="TreeGrafter"/>
</dbReference>
<dbReference type="GO" id="GO:0008170">
    <property type="term" value="F:N-methyltransferase activity"/>
    <property type="evidence" value="ECO:0007669"/>
    <property type="project" value="InterPro"/>
</dbReference>
<evidence type="ECO:0000256" key="4">
    <source>
        <dbReference type="RuleBase" id="RU362026"/>
    </source>
</evidence>
<dbReference type="CDD" id="cd16402">
    <property type="entry name" value="ParB_N_like_MT"/>
    <property type="match status" value="1"/>
</dbReference>
<accession>F2J6I9</accession>
<dbReference type="InterPro" id="IPR001091">
    <property type="entry name" value="RM_Methyltransferase"/>
</dbReference>
<dbReference type="REBASE" id="33916">
    <property type="entry name" value="M.Pgi3ORF4055P"/>
</dbReference>
<dbReference type="PRINTS" id="PR00508">
    <property type="entry name" value="S21N4MTFRASE"/>
</dbReference>
<dbReference type="GO" id="GO:0032259">
    <property type="term" value="P:methylation"/>
    <property type="evidence" value="ECO:0007669"/>
    <property type="project" value="UniProtKB-KW"/>
</dbReference>
<comment type="similarity">
    <text evidence="4">Belongs to the N(4)/N(6)-methyltransferase family.</text>
</comment>
<dbReference type="Pfam" id="PF01555">
    <property type="entry name" value="N6_N4_Mtase"/>
    <property type="match status" value="1"/>
</dbReference>
<dbReference type="GO" id="GO:0009007">
    <property type="term" value="F:site-specific DNA-methyltransferase (adenine-specific) activity"/>
    <property type="evidence" value="ECO:0007669"/>
    <property type="project" value="UniProtKB-EC"/>
</dbReference>
<dbReference type="PANTHER" id="PTHR33375">
    <property type="entry name" value="CHROMOSOME-PARTITIONING PROTEIN PARB-RELATED"/>
    <property type="match status" value="1"/>
</dbReference>
<dbReference type="InterPro" id="IPR002941">
    <property type="entry name" value="DNA_methylase_N4/N6"/>
</dbReference>
<comment type="catalytic activity">
    <reaction evidence="3">
        <text>a 2'-deoxyadenosine in DNA + S-adenosyl-L-methionine = an N(6)-methyl-2'-deoxyadenosine in DNA + S-adenosyl-L-homocysteine + H(+)</text>
        <dbReference type="Rhea" id="RHEA:15197"/>
        <dbReference type="Rhea" id="RHEA-COMP:12418"/>
        <dbReference type="Rhea" id="RHEA-COMP:12419"/>
        <dbReference type="ChEBI" id="CHEBI:15378"/>
        <dbReference type="ChEBI" id="CHEBI:57856"/>
        <dbReference type="ChEBI" id="CHEBI:59789"/>
        <dbReference type="ChEBI" id="CHEBI:90615"/>
        <dbReference type="ChEBI" id="CHEBI:90616"/>
        <dbReference type="EC" id="2.1.1.72"/>
    </reaction>
</comment>
<dbReference type="SMART" id="SM00470">
    <property type="entry name" value="ParB"/>
    <property type="match status" value="1"/>
</dbReference>
<dbReference type="eggNOG" id="COG0863">
    <property type="taxonomic scope" value="Bacteria"/>
</dbReference>
<dbReference type="InterPro" id="IPR050336">
    <property type="entry name" value="Chromosome_partition/occlusion"/>
</dbReference>
<dbReference type="SUPFAM" id="SSF53335">
    <property type="entry name" value="S-adenosyl-L-methionine-dependent methyltransferases"/>
    <property type="match status" value="1"/>
</dbReference>
<dbReference type="InterPro" id="IPR015840">
    <property type="entry name" value="DNA_MeTrfase_ParB"/>
</dbReference>
<evidence type="ECO:0000256" key="1">
    <source>
        <dbReference type="ARBA" id="ARBA00022603"/>
    </source>
</evidence>
<dbReference type="STRING" id="991905.SL003B_4055"/>
<dbReference type="PANTHER" id="PTHR33375:SF1">
    <property type="entry name" value="CHROMOSOME-PARTITIONING PROTEIN PARB-RELATED"/>
    <property type="match status" value="1"/>
</dbReference>
<name>F2J6I9_POLGS</name>